<dbReference type="STRING" id="546871.SAMN04488543_3057"/>
<dbReference type="SUPFAM" id="SSF55781">
    <property type="entry name" value="GAF domain-like"/>
    <property type="match status" value="1"/>
</dbReference>
<dbReference type="InterPro" id="IPR005561">
    <property type="entry name" value="ANTAR"/>
</dbReference>
<accession>A0A1H1XPA0</accession>
<dbReference type="PIRSF" id="PIRSF036625">
    <property type="entry name" value="GAF_ANTAR"/>
    <property type="match status" value="1"/>
</dbReference>
<name>A0A1H1XPA0_9ACTN</name>
<evidence type="ECO:0000313" key="6">
    <source>
        <dbReference type="EMBL" id="SDT11043.1"/>
    </source>
</evidence>
<keyword evidence="7" id="KW-1185">Reference proteome</keyword>
<sequence length="243" mass="25761">MDDERRVAASYDLAQTLSGLAQSLQAASDTAGMLDGLVAAAATHIPGVDEASISVVQARRLVVSEHPSSELAALVDAVQVEVGEGPCLDALHEERMAWVPDVAQETRWPQFAGRAAEVGVGSVMAFQLAVEGEVLGTLNLYACRPHAFGEESEQVGLLFASHAAVAMAAARDRDHLMESLASRDLVGQAKGILMERYKIGSVEAFALLVRVSQHTNTKLRNVAAELARTGQFGQLPDETSQAS</sequence>
<keyword evidence="2" id="KW-0418">Kinase</keyword>
<evidence type="ECO:0000256" key="2">
    <source>
        <dbReference type="ARBA" id="ARBA00022777"/>
    </source>
</evidence>
<evidence type="ECO:0000313" key="7">
    <source>
        <dbReference type="Proteomes" id="UP000199092"/>
    </source>
</evidence>
<dbReference type="RefSeq" id="WP_091413911.1">
    <property type="nucleotide sequence ID" value="NZ_LT629749.1"/>
</dbReference>
<dbReference type="Gene3D" id="1.10.10.10">
    <property type="entry name" value="Winged helix-like DNA-binding domain superfamily/Winged helix DNA-binding domain"/>
    <property type="match status" value="1"/>
</dbReference>
<dbReference type="Proteomes" id="UP000199092">
    <property type="component" value="Chromosome I"/>
</dbReference>
<dbReference type="AlphaFoldDB" id="A0A1H1XPA0"/>
<keyword evidence="3" id="KW-0805">Transcription regulation</keyword>
<dbReference type="Gene3D" id="3.30.450.40">
    <property type="match status" value="1"/>
</dbReference>
<evidence type="ECO:0000256" key="1">
    <source>
        <dbReference type="ARBA" id="ARBA00022679"/>
    </source>
</evidence>
<gene>
    <name evidence="6" type="ORF">SAMN04488543_3057</name>
</gene>
<dbReference type="InterPro" id="IPR012074">
    <property type="entry name" value="GAF_ANTAR"/>
</dbReference>
<keyword evidence="1" id="KW-0808">Transferase</keyword>
<dbReference type="InterPro" id="IPR011006">
    <property type="entry name" value="CheY-like_superfamily"/>
</dbReference>
<dbReference type="GO" id="GO:0003723">
    <property type="term" value="F:RNA binding"/>
    <property type="evidence" value="ECO:0007669"/>
    <property type="project" value="InterPro"/>
</dbReference>
<dbReference type="GO" id="GO:0016301">
    <property type="term" value="F:kinase activity"/>
    <property type="evidence" value="ECO:0007669"/>
    <property type="project" value="UniProtKB-KW"/>
</dbReference>
<organism evidence="6 7">
    <name type="scientific">Friedmanniella luteola</name>
    <dbReference type="NCBI Taxonomy" id="546871"/>
    <lineage>
        <taxon>Bacteria</taxon>
        <taxon>Bacillati</taxon>
        <taxon>Actinomycetota</taxon>
        <taxon>Actinomycetes</taxon>
        <taxon>Propionibacteriales</taxon>
        <taxon>Nocardioidaceae</taxon>
        <taxon>Friedmanniella</taxon>
    </lineage>
</organism>
<proteinExistence type="predicted"/>
<dbReference type="InterPro" id="IPR003018">
    <property type="entry name" value="GAF"/>
</dbReference>
<evidence type="ECO:0000256" key="4">
    <source>
        <dbReference type="ARBA" id="ARBA00023163"/>
    </source>
</evidence>
<dbReference type="InterPro" id="IPR029016">
    <property type="entry name" value="GAF-like_dom_sf"/>
</dbReference>
<evidence type="ECO:0000256" key="3">
    <source>
        <dbReference type="ARBA" id="ARBA00023015"/>
    </source>
</evidence>
<dbReference type="Pfam" id="PF03861">
    <property type="entry name" value="ANTAR"/>
    <property type="match status" value="1"/>
</dbReference>
<dbReference type="InterPro" id="IPR036388">
    <property type="entry name" value="WH-like_DNA-bd_sf"/>
</dbReference>
<feature type="domain" description="ANTAR" evidence="5">
    <location>
        <begin position="166"/>
        <end position="227"/>
    </location>
</feature>
<dbReference type="PROSITE" id="PS50921">
    <property type="entry name" value="ANTAR"/>
    <property type="match status" value="1"/>
</dbReference>
<dbReference type="SUPFAM" id="SSF52172">
    <property type="entry name" value="CheY-like"/>
    <property type="match status" value="1"/>
</dbReference>
<dbReference type="SMART" id="SM01012">
    <property type="entry name" value="ANTAR"/>
    <property type="match status" value="1"/>
</dbReference>
<dbReference type="SMART" id="SM00065">
    <property type="entry name" value="GAF"/>
    <property type="match status" value="1"/>
</dbReference>
<protein>
    <submittedName>
        <fullName evidence="6">GAF domain-containing protein</fullName>
    </submittedName>
</protein>
<dbReference type="EMBL" id="LT629749">
    <property type="protein sequence ID" value="SDT11043.1"/>
    <property type="molecule type" value="Genomic_DNA"/>
</dbReference>
<dbReference type="Pfam" id="PF13185">
    <property type="entry name" value="GAF_2"/>
    <property type="match status" value="1"/>
</dbReference>
<reference evidence="6 7" key="1">
    <citation type="submission" date="2016-10" db="EMBL/GenBank/DDBJ databases">
        <authorList>
            <person name="de Groot N.N."/>
        </authorList>
    </citation>
    <scope>NUCLEOTIDE SEQUENCE [LARGE SCALE GENOMIC DNA]</scope>
    <source>
        <strain evidence="6 7">DSM 21741</strain>
    </source>
</reference>
<dbReference type="OrthoDB" id="7466251at2"/>
<evidence type="ECO:0000259" key="5">
    <source>
        <dbReference type="PROSITE" id="PS50921"/>
    </source>
</evidence>
<keyword evidence="4" id="KW-0804">Transcription</keyword>